<dbReference type="InterPro" id="IPR015797">
    <property type="entry name" value="NUDIX_hydrolase-like_dom_sf"/>
</dbReference>
<name>A0A8S5RVI6_9CAUD</name>
<keyword evidence="1" id="KW-0378">Hydrolase</keyword>
<protein>
    <submittedName>
        <fullName evidence="3">ADP-ribose pyrophosphatase</fullName>
    </submittedName>
</protein>
<evidence type="ECO:0000256" key="1">
    <source>
        <dbReference type="ARBA" id="ARBA00022801"/>
    </source>
</evidence>
<proteinExistence type="predicted"/>
<sequence>MKKIKFNSKQEEKTYYEQVASEAEFLDWYKKQDLPTYEQPSVTTDMTAFTFIDNELKLLMIQRKAHPYRLKYALPGGFVGSHESAEQAVLREVKEETNITINLEQIEQLKTVSTPGRDPRTWIITIGYIVYLPYEQVLEMQAQDDALEVKLITVNVKDNAFYDGDKLLAKEDFAFDHYDLIQEAISRMQGHDSWKPNFFQMLGYEFTVTEILNLVKAILPNKNLIRQNVLREYKNFIIEVGVRRKEGVKSQKTYKYKK</sequence>
<dbReference type="InterPro" id="IPR020084">
    <property type="entry name" value="NUDIX_hydrolase_CS"/>
</dbReference>
<dbReference type="GO" id="GO:0016787">
    <property type="term" value="F:hydrolase activity"/>
    <property type="evidence" value="ECO:0007669"/>
    <property type="project" value="UniProtKB-KW"/>
</dbReference>
<accession>A0A8S5RVI6</accession>
<dbReference type="PANTHER" id="PTHR43736:SF4">
    <property type="entry name" value="SLR1690 PROTEIN"/>
    <property type="match status" value="1"/>
</dbReference>
<organism evidence="3">
    <name type="scientific">Siphoviridae sp. ctHip2</name>
    <dbReference type="NCBI Taxonomy" id="2827830"/>
    <lineage>
        <taxon>Viruses</taxon>
        <taxon>Duplodnaviria</taxon>
        <taxon>Heunggongvirae</taxon>
        <taxon>Uroviricota</taxon>
        <taxon>Caudoviricetes</taxon>
    </lineage>
</organism>
<dbReference type="CDD" id="cd18873">
    <property type="entry name" value="NUDIX_NadM_like"/>
    <property type="match status" value="1"/>
</dbReference>
<evidence type="ECO:0000313" key="3">
    <source>
        <dbReference type="EMBL" id="DAF42583.1"/>
    </source>
</evidence>
<dbReference type="InterPro" id="IPR000086">
    <property type="entry name" value="NUDIX_hydrolase_dom"/>
</dbReference>
<dbReference type="PANTHER" id="PTHR43736">
    <property type="entry name" value="ADP-RIBOSE PYROPHOSPHATASE"/>
    <property type="match status" value="1"/>
</dbReference>
<feature type="domain" description="Nudix hydrolase" evidence="2">
    <location>
        <begin position="43"/>
        <end position="174"/>
    </location>
</feature>
<evidence type="ECO:0000259" key="2">
    <source>
        <dbReference type="PROSITE" id="PS51462"/>
    </source>
</evidence>
<dbReference type="Gene3D" id="3.90.79.10">
    <property type="entry name" value="Nucleoside Triphosphate Pyrophosphohydrolase"/>
    <property type="match status" value="1"/>
</dbReference>
<dbReference type="PROSITE" id="PS51462">
    <property type="entry name" value="NUDIX"/>
    <property type="match status" value="1"/>
</dbReference>
<dbReference type="Gene3D" id="1.10.287.1030">
    <property type="entry name" value="Nudix-associated domain"/>
    <property type="match status" value="1"/>
</dbReference>
<dbReference type="Gene3D" id="1.10.10.10">
    <property type="entry name" value="Winged helix-like DNA-binding domain superfamily/Winged helix DNA-binding domain"/>
    <property type="match status" value="1"/>
</dbReference>
<dbReference type="EMBL" id="BK032497">
    <property type="protein sequence ID" value="DAF42583.1"/>
    <property type="molecule type" value="Genomic_DNA"/>
</dbReference>
<dbReference type="InterPro" id="IPR036388">
    <property type="entry name" value="WH-like_DNA-bd_sf"/>
</dbReference>
<dbReference type="Pfam" id="PF00293">
    <property type="entry name" value="NUDIX"/>
    <property type="match status" value="1"/>
</dbReference>
<reference evidence="3" key="1">
    <citation type="journal article" date="2021" name="Proc. Natl. Acad. Sci. U.S.A.">
        <title>A Catalog of Tens of Thousands of Viruses from Human Metagenomes Reveals Hidden Associations with Chronic Diseases.</title>
        <authorList>
            <person name="Tisza M.J."/>
            <person name="Buck C.B."/>
        </authorList>
    </citation>
    <scope>NUCLEOTIDE SEQUENCE</scope>
    <source>
        <strain evidence="3">CtHip2</strain>
    </source>
</reference>
<dbReference type="SUPFAM" id="SSF55811">
    <property type="entry name" value="Nudix"/>
    <property type="match status" value="1"/>
</dbReference>
<dbReference type="PROSITE" id="PS00893">
    <property type="entry name" value="NUDIX_BOX"/>
    <property type="match status" value="1"/>
</dbReference>